<evidence type="ECO:0000313" key="2">
    <source>
        <dbReference type="EMBL" id="KKW32184.1"/>
    </source>
</evidence>
<organism evidence="2 3">
    <name type="scientific">Candidatus Uhrbacteria bacterium GW2011_GWA2_53_10</name>
    <dbReference type="NCBI Taxonomy" id="1618980"/>
    <lineage>
        <taxon>Bacteria</taxon>
        <taxon>Candidatus Uhriibacteriota</taxon>
    </lineage>
</organism>
<dbReference type="EMBL" id="LCRI01000033">
    <property type="protein sequence ID" value="KKW32184.1"/>
    <property type="molecule type" value="Genomic_DNA"/>
</dbReference>
<reference evidence="2 3" key="1">
    <citation type="journal article" date="2015" name="Nature">
        <title>rRNA introns, odd ribosomes, and small enigmatic genomes across a large radiation of phyla.</title>
        <authorList>
            <person name="Brown C.T."/>
            <person name="Hug L.A."/>
            <person name="Thomas B.C."/>
            <person name="Sharon I."/>
            <person name="Castelle C.J."/>
            <person name="Singh A."/>
            <person name="Wilkins M.J."/>
            <person name="Williams K.H."/>
            <person name="Banfield J.F."/>
        </authorList>
    </citation>
    <scope>NUCLEOTIDE SEQUENCE [LARGE SCALE GENOMIC DNA]</scope>
</reference>
<dbReference type="InterPro" id="IPR011042">
    <property type="entry name" value="6-blade_b-propeller_TolB-like"/>
</dbReference>
<dbReference type="Pfam" id="PF07676">
    <property type="entry name" value="PD40"/>
    <property type="match status" value="1"/>
</dbReference>
<evidence type="ECO:0000313" key="3">
    <source>
        <dbReference type="Proteomes" id="UP000034711"/>
    </source>
</evidence>
<dbReference type="AlphaFoldDB" id="A0A0G2AI08"/>
<feature type="region of interest" description="Disordered" evidence="1">
    <location>
        <begin position="34"/>
        <end position="63"/>
    </location>
</feature>
<evidence type="ECO:0000256" key="1">
    <source>
        <dbReference type="SAM" id="MobiDB-lite"/>
    </source>
</evidence>
<proteinExistence type="predicted"/>
<dbReference type="InterPro" id="IPR011659">
    <property type="entry name" value="WD40"/>
</dbReference>
<accession>A0A0G2AI08</accession>
<sequence length="403" mass="43120">MKKLLVVGLFVLSVIGIGTALYFAFFRSASQPEDVLPESTDTSSGSLPEGATGGTRLSPSAEEGEILPTADLVARGGTTQVTELTSAPVENTAIGSSGRDVNYYDPEDGRFYAIDASGNAVRLSDQMFPSVESVSWNQGGDKAVLEFPDGANIVYDFDAEKQVTLPAHWEDFAFAPGSDQIIAKSIALDPSNRWLITSNADGSNAKPIQALGDNAHKVIVSWSPNDQIVAFADTGDPQPGGMDRKMIIPLGKNQENFKGLIVEGYGFQPVWSPDGRRLLYSASGSVSDLKPMLWLVDATPGSLGDNRRSLGVNTWADKCTFASASSVYCAVPASLPNNAGLGRSLFESTPDFLYKIDLVTGRAALVAIPEEARPMERLSVSADESVLYFTNFDSGNLEMIRLK</sequence>
<protein>
    <submittedName>
        <fullName evidence="2">Uncharacterized protein</fullName>
    </submittedName>
</protein>
<dbReference type="SUPFAM" id="SSF82171">
    <property type="entry name" value="DPP6 N-terminal domain-like"/>
    <property type="match status" value="1"/>
</dbReference>
<comment type="caution">
    <text evidence="2">The sequence shown here is derived from an EMBL/GenBank/DDBJ whole genome shotgun (WGS) entry which is preliminary data.</text>
</comment>
<name>A0A0G2AI08_9BACT</name>
<dbReference type="Proteomes" id="UP000034711">
    <property type="component" value="Unassembled WGS sequence"/>
</dbReference>
<dbReference type="Gene3D" id="2.120.10.30">
    <property type="entry name" value="TolB, C-terminal domain"/>
    <property type="match status" value="1"/>
</dbReference>
<gene>
    <name evidence="2" type="ORF">UY77_C0033G0008</name>
</gene>